<evidence type="ECO:0000256" key="1">
    <source>
        <dbReference type="ARBA" id="ARBA00001936"/>
    </source>
</evidence>
<dbReference type="InterPro" id="IPR011761">
    <property type="entry name" value="ATP-grasp"/>
</dbReference>
<reference evidence="15 16" key="1">
    <citation type="submission" date="2018-05" db="EMBL/GenBank/DDBJ databases">
        <title>Animal gut microbial communities from fecal samples from Wisconsin, USA.</title>
        <authorList>
            <person name="Neumann A."/>
        </authorList>
    </citation>
    <scope>NUCLEOTIDE SEQUENCE [LARGE SCALE GENOMIC DNA]</scope>
    <source>
        <strain evidence="15 16">UWS4</strain>
    </source>
</reference>
<comment type="similarity">
    <text evidence="9 12">Belongs to the GARS family.</text>
</comment>
<evidence type="ECO:0000256" key="9">
    <source>
        <dbReference type="ARBA" id="ARBA00038345"/>
    </source>
</evidence>
<dbReference type="PANTHER" id="PTHR43472">
    <property type="entry name" value="PHOSPHORIBOSYLAMINE--GLYCINE LIGASE"/>
    <property type="match status" value="1"/>
</dbReference>
<organism evidence="15 16">
    <name type="scientific">Hallerella porci</name>
    <dbReference type="NCBI Taxonomy" id="1945871"/>
    <lineage>
        <taxon>Bacteria</taxon>
        <taxon>Pseudomonadati</taxon>
        <taxon>Fibrobacterota</taxon>
        <taxon>Fibrobacteria</taxon>
        <taxon>Fibrobacterales</taxon>
        <taxon>Fibrobacteraceae</taxon>
        <taxon>Hallerella</taxon>
    </lineage>
</organism>
<dbReference type="Gene3D" id="3.30.470.20">
    <property type="entry name" value="ATP-grasp fold, B domain"/>
    <property type="match status" value="1"/>
</dbReference>
<dbReference type="InterPro" id="IPR020562">
    <property type="entry name" value="PRibGlycinamide_synth_N"/>
</dbReference>
<comment type="cofactor">
    <cofactor evidence="2">
        <name>Mg(2+)</name>
        <dbReference type="ChEBI" id="CHEBI:18420"/>
    </cofactor>
</comment>
<evidence type="ECO:0000256" key="7">
    <source>
        <dbReference type="ARBA" id="ARBA00022755"/>
    </source>
</evidence>
<dbReference type="InterPro" id="IPR016185">
    <property type="entry name" value="PreATP-grasp_dom_sf"/>
</dbReference>
<evidence type="ECO:0000256" key="5">
    <source>
        <dbReference type="ARBA" id="ARBA00022598"/>
    </source>
</evidence>
<feature type="domain" description="ATP-grasp" evidence="14">
    <location>
        <begin position="107"/>
        <end position="314"/>
    </location>
</feature>
<evidence type="ECO:0000256" key="12">
    <source>
        <dbReference type="HAMAP-Rule" id="MF_00138"/>
    </source>
</evidence>
<dbReference type="InterPro" id="IPR011054">
    <property type="entry name" value="Rudment_hybrid_motif"/>
</dbReference>
<evidence type="ECO:0000313" key="16">
    <source>
        <dbReference type="Proteomes" id="UP000245523"/>
    </source>
</evidence>
<comment type="caution">
    <text evidence="15">The sequence shown here is derived from an EMBL/GenBank/DDBJ whole genome shotgun (WGS) entry which is preliminary data.</text>
</comment>
<dbReference type="Gene3D" id="3.30.1490.20">
    <property type="entry name" value="ATP-grasp fold, A domain"/>
    <property type="match status" value="1"/>
</dbReference>
<evidence type="ECO:0000256" key="10">
    <source>
        <dbReference type="ARBA" id="ARBA00042242"/>
    </source>
</evidence>
<dbReference type="InterPro" id="IPR020561">
    <property type="entry name" value="PRibGlycinamid_synth_ATP-grasp"/>
</dbReference>
<dbReference type="RefSeq" id="WP_106199929.1">
    <property type="nucleotide sequence ID" value="NZ_JAXEIU010000054.1"/>
</dbReference>
<dbReference type="Gene3D" id="3.40.50.20">
    <property type="match status" value="1"/>
</dbReference>
<evidence type="ECO:0000256" key="3">
    <source>
        <dbReference type="ARBA" id="ARBA00005174"/>
    </source>
</evidence>
<dbReference type="SMART" id="SM01209">
    <property type="entry name" value="GARS_A"/>
    <property type="match status" value="1"/>
</dbReference>
<dbReference type="Gene3D" id="3.90.600.10">
    <property type="entry name" value="Phosphoribosylglycinamide synthetase, C-terminal domain"/>
    <property type="match status" value="1"/>
</dbReference>
<dbReference type="SUPFAM" id="SSF51246">
    <property type="entry name" value="Rudiment single hybrid motif"/>
    <property type="match status" value="1"/>
</dbReference>
<dbReference type="SMART" id="SM01210">
    <property type="entry name" value="GARS_C"/>
    <property type="match status" value="1"/>
</dbReference>
<accession>A0ABX5LHJ0</accession>
<keyword evidence="16" id="KW-1185">Reference proteome</keyword>
<dbReference type="InterPro" id="IPR013815">
    <property type="entry name" value="ATP_grasp_subdomain_1"/>
</dbReference>
<comment type="catalytic activity">
    <reaction evidence="12">
        <text>5-phospho-beta-D-ribosylamine + glycine + ATP = N(1)-(5-phospho-beta-D-ribosyl)glycinamide + ADP + phosphate + H(+)</text>
        <dbReference type="Rhea" id="RHEA:17453"/>
        <dbReference type="ChEBI" id="CHEBI:15378"/>
        <dbReference type="ChEBI" id="CHEBI:30616"/>
        <dbReference type="ChEBI" id="CHEBI:43474"/>
        <dbReference type="ChEBI" id="CHEBI:57305"/>
        <dbReference type="ChEBI" id="CHEBI:58681"/>
        <dbReference type="ChEBI" id="CHEBI:143788"/>
        <dbReference type="ChEBI" id="CHEBI:456216"/>
        <dbReference type="EC" id="6.3.4.13"/>
    </reaction>
</comment>
<dbReference type="InterPro" id="IPR000115">
    <property type="entry name" value="PRibGlycinamide_synth"/>
</dbReference>
<dbReference type="SUPFAM" id="SSF52440">
    <property type="entry name" value="PreATP-grasp domain"/>
    <property type="match status" value="1"/>
</dbReference>
<dbReference type="SUPFAM" id="SSF56059">
    <property type="entry name" value="Glutathione synthetase ATP-binding domain-like"/>
    <property type="match status" value="1"/>
</dbReference>
<evidence type="ECO:0000256" key="4">
    <source>
        <dbReference type="ARBA" id="ARBA00013255"/>
    </source>
</evidence>
<evidence type="ECO:0000256" key="8">
    <source>
        <dbReference type="ARBA" id="ARBA00022840"/>
    </source>
</evidence>
<comment type="pathway">
    <text evidence="3 12">Purine metabolism; IMP biosynthesis via de novo pathway; N(1)-(5-phospho-D-ribosyl)glycinamide from 5-phospho-alpha-D-ribose 1-diphosphate: step 2/2.</text>
</comment>
<dbReference type="Proteomes" id="UP000245523">
    <property type="component" value="Unassembled WGS sequence"/>
</dbReference>
<dbReference type="InterPro" id="IPR020559">
    <property type="entry name" value="PRibGlycinamide_synth_CS"/>
</dbReference>
<dbReference type="HAMAP" id="MF_00138">
    <property type="entry name" value="GARS"/>
    <property type="match status" value="1"/>
</dbReference>
<dbReference type="Pfam" id="PF02843">
    <property type="entry name" value="GARS_C"/>
    <property type="match status" value="1"/>
</dbReference>
<evidence type="ECO:0000256" key="13">
    <source>
        <dbReference type="PROSITE-ProRule" id="PRU00409"/>
    </source>
</evidence>
<keyword evidence="7 12" id="KW-0658">Purine biosynthesis</keyword>
<dbReference type="InterPro" id="IPR020560">
    <property type="entry name" value="PRibGlycinamide_synth_C-dom"/>
</dbReference>
<protein>
    <recommendedName>
        <fullName evidence="4 12">Phosphoribosylamine--glycine ligase</fullName>
        <ecNumber evidence="4 12">6.3.4.13</ecNumber>
    </recommendedName>
    <alternativeName>
        <fullName evidence="12">GARS</fullName>
    </alternativeName>
    <alternativeName>
        <fullName evidence="10 12">Glycinamide ribonucleotide synthetase</fullName>
    </alternativeName>
    <alternativeName>
        <fullName evidence="11 12">Phosphoribosylglycinamide synthetase</fullName>
    </alternativeName>
</protein>
<name>A0ABX5LHJ0_9BACT</name>
<comment type="cofactor">
    <cofactor evidence="1">
        <name>Mn(2+)</name>
        <dbReference type="ChEBI" id="CHEBI:29035"/>
    </cofactor>
</comment>
<keyword evidence="5 12" id="KW-0436">Ligase</keyword>
<sequence length="427" mass="44552">MNILVIGSGGRENAIALAVKKSPLCTNLISAPGNPGMERLGKCIPVDVSNPNAIADLAEKEKIDLTIVGPEVPLVNGVIDEFRKRGLRAFGPVKGAAALEGSKAFSKNFMKKYGIPTAAYETFTDLNAALEFLKAHPAPIVVKASGLAAGKGAVVCMTDAEAIAAVEEMLGDKAVFGESGKTVVIEEFMEGEEASLFAVCDGKDYVLLSSAQDHKRVFDGDKGPNTGGMGAYTPAPVVTDEILATVKSQIIEPTLRGMIAEGSPYTGVLYVGIMVTKNGPKVVEYNCRLGDPECQVVLPAYDGDVLALFDAAEKGELKNFNAPKAPKGSAAIVVIASEGYPGAYQKGKEISGIEDAEAIGAMVVHAGTKMQNGKLVTAGGRVLGVVGVGKDLQAALDKAYEGCAKIHFDGAFFRKDIGQKGLAKCKK</sequence>
<dbReference type="EMBL" id="QGHD01000041">
    <property type="protein sequence ID" value="PWK89637.1"/>
    <property type="molecule type" value="Genomic_DNA"/>
</dbReference>
<dbReference type="GO" id="GO:0016874">
    <property type="term" value="F:ligase activity"/>
    <property type="evidence" value="ECO:0007669"/>
    <property type="project" value="UniProtKB-KW"/>
</dbReference>
<evidence type="ECO:0000313" key="15">
    <source>
        <dbReference type="EMBL" id="PWK89637.1"/>
    </source>
</evidence>
<evidence type="ECO:0000256" key="6">
    <source>
        <dbReference type="ARBA" id="ARBA00022741"/>
    </source>
</evidence>
<dbReference type="NCBIfam" id="TIGR00877">
    <property type="entry name" value="purD"/>
    <property type="match status" value="1"/>
</dbReference>
<dbReference type="Pfam" id="PF01071">
    <property type="entry name" value="GARS_A"/>
    <property type="match status" value="1"/>
</dbReference>
<gene>
    <name evidence="12" type="primary">purD</name>
    <name evidence="15" type="ORF">B0H50_1411</name>
</gene>
<dbReference type="PROSITE" id="PS00184">
    <property type="entry name" value="GARS"/>
    <property type="match status" value="1"/>
</dbReference>
<keyword evidence="8 13" id="KW-0067">ATP-binding</keyword>
<dbReference type="Pfam" id="PF02844">
    <property type="entry name" value="GARS_N"/>
    <property type="match status" value="1"/>
</dbReference>
<dbReference type="PROSITE" id="PS50975">
    <property type="entry name" value="ATP_GRASP"/>
    <property type="match status" value="1"/>
</dbReference>
<keyword evidence="6 13" id="KW-0547">Nucleotide-binding</keyword>
<evidence type="ECO:0000259" key="14">
    <source>
        <dbReference type="PROSITE" id="PS50975"/>
    </source>
</evidence>
<evidence type="ECO:0000256" key="11">
    <source>
        <dbReference type="ARBA" id="ARBA00042864"/>
    </source>
</evidence>
<dbReference type="PANTHER" id="PTHR43472:SF1">
    <property type="entry name" value="PHOSPHORIBOSYLAMINE--GLYCINE LIGASE, CHLOROPLASTIC"/>
    <property type="match status" value="1"/>
</dbReference>
<dbReference type="InterPro" id="IPR037123">
    <property type="entry name" value="PRibGlycinamide_synth_C_sf"/>
</dbReference>
<evidence type="ECO:0000256" key="2">
    <source>
        <dbReference type="ARBA" id="ARBA00001946"/>
    </source>
</evidence>
<proteinExistence type="inferred from homology"/>
<dbReference type="EC" id="6.3.4.13" evidence="4 12"/>